<dbReference type="HOGENOM" id="CLU_2340644_0_0_11"/>
<proteinExistence type="predicted"/>
<gene>
    <name evidence="2" type="ordered locus">BN6_75880</name>
</gene>
<dbReference type="PATRIC" id="fig|1179773.3.peg.7659"/>
<evidence type="ECO:0000313" key="3">
    <source>
        <dbReference type="Proteomes" id="UP000006281"/>
    </source>
</evidence>
<evidence type="ECO:0000313" key="2">
    <source>
        <dbReference type="EMBL" id="CCH34813.1"/>
    </source>
</evidence>
<keyword evidence="3" id="KW-1185">Reference proteome</keyword>
<dbReference type="OrthoDB" id="4554014at2"/>
<dbReference type="RefSeq" id="WP_015104922.1">
    <property type="nucleotide sequence ID" value="NC_019673.1"/>
</dbReference>
<name>K0KE42_SACES</name>
<dbReference type="AlphaFoldDB" id="K0KE42"/>
<dbReference type="KEGG" id="sesp:BN6_75880"/>
<protein>
    <submittedName>
        <fullName evidence="2">Putative membrane protein</fullName>
    </submittedName>
</protein>
<keyword evidence="1" id="KW-0472">Membrane</keyword>
<sequence>MDPVTLIAGAVIAMAAFGLGNLTGRRRTPTGPPRAICEGCEHGLSFHDEHGKCHGTTKARAKYVGEHTTPCTCVQYVGEIPAERILASFTPPRPLDKP</sequence>
<dbReference type="EMBL" id="HE804045">
    <property type="protein sequence ID" value="CCH34813.1"/>
    <property type="molecule type" value="Genomic_DNA"/>
</dbReference>
<keyword evidence="1" id="KW-1133">Transmembrane helix</keyword>
<accession>K0KE42</accession>
<feature type="transmembrane region" description="Helical" evidence="1">
    <location>
        <begin position="6"/>
        <end position="24"/>
    </location>
</feature>
<organism evidence="2 3">
    <name type="scientific">Saccharothrix espanaensis (strain ATCC 51144 / DSM 44229 / JCM 9112 / NBRC 15066 / NRRL 15764)</name>
    <dbReference type="NCBI Taxonomy" id="1179773"/>
    <lineage>
        <taxon>Bacteria</taxon>
        <taxon>Bacillati</taxon>
        <taxon>Actinomycetota</taxon>
        <taxon>Actinomycetes</taxon>
        <taxon>Pseudonocardiales</taxon>
        <taxon>Pseudonocardiaceae</taxon>
        <taxon>Saccharothrix</taxon>
    </lineage>
</organism>
<reference evidence="2 3" key="1">
    <citation type="journal article" date="2012" name="BMC Genomics">
        <title>Complete genome sequence of Saccharothrix espanaensis DSM 44229T and comparison to the other completely sequenced Pseudonocardiaceae.</title>
        <authorList>
            <person name="Strobel T."/>
            <person name="Al-Dilaimi A."/>
            <person name="Blom J."/>
            <person name="Gessner A."/>
            <person name="Kalinowski J."/>
            <person name="Luzhetska M."/>
            <person name="Puhler A."/>
            <person name="Szczepanowski R."/>
            <person name="Bechthold A."/>
            <person name="Ruckert C."/>
        </authorList>
    </citation>
    <scope>NUCLEOTIDE SEQUENCE [LARGE SCALE GENOMIC DNA]</scope>
    <source>
        <strain evidence="3">ATCC 51144 / DSM 44229 / JCM 9112 / NBRC 15066 / NRRL 15764</strain>
    </source>
</reference>
<keyword evidence="1" id="KW-0812">Transmembrane</keyword>
<dbReference type="STRING" id="1179773.BN6_75880"/>
<dbReference type="BioCyc" id="SESP1179773:BN6_RS36660-MONOMER"/>
<evidence type="ECO:0000256" key="1">
    <source>
        <dbReference type="SAM" id="Phobius"/>
    </source>
</evidence>
<dbReference type="Proteomes" id="UP000006281">
    <property type="component" value="Chromosome"/>
</dbReference>